<sequence length="248" mass="25655">MRSIVRGTALTKLLLVVLVAIVLAGWALRQEANPVQSAEGDHIAEAGIDVDPTATPENTATSLGSIETCVEKGTNDIFTIDVYVNAIPDEEPPIAFNFQLLYDPAIVNVTGSDVKMILGPDAGDYSEPRPDSDGTFNAGGGLLSGVGSVGPGVLHRITLTAVGPGTSSLTFGPYFEVFDDENQVIPVDSISTATVVVDGACPTHDADGDTVLDEVDNCPLTPNPDQADSDLDGLGDACDNCPNTANAD</sequence>
<dbReference type="GO" id="GO:0007155">
    <property type="term" value="P:cell adhesion"/>
    <property type="evidence" value="ECO:0007669"/>
    <property type="project" value="InterPro"/>
</dbReference>
<dbReference type="GO" id="GO:0005509">
    <property type="term" value="F:calcium ion binding"/>
    <property type="evidence" value="ECO:0007669"/>
    <property type="project" value="InterPro"/>
</dbReference>
<dbReference type="PANTHER" id="PTHR10199:SF100">
    <property type="entry name" value="THROMBOSPONDIN, ISOFORM A"/>
    <property type="match status" value="1"/>
</dbReference>
<evidence type="ECO:0000256" key="2">
    <source>
        <dbReference type="ARBA" id="ARBA00022837"/>
    </source>
</evidence>
<comment type="caution">
    <text evidence="3">The sequence shown here is derived from an EMBL/GenBank/DDBJ whole genome shotgun (WGS) entry which is preliminary data.</text>
</comment>
<gene>
    <name evidence="3" type="ORF">S01H1_37004</name>
</gene>
<dbReference type="PANTHER" id="PTHR10199">
    <property type="entry name" value="THROMBOSPONDIN"/>
    <property type="match status" value="1"/>
</dbReference>
<dbReference type="AlphaFoldDB" id="X0UTL6"/>
<dbReference type="Gene3D" id="4.10.1080.10">
    <property type="entry name" value="TSP type-3 repeat"/>
    <property type="match status" value="1"/>
</dbReference>
<evidence type="ECO:0000313" key="3">
    <source>
        <dbReference type="EMBL" id="GAG09065.1"/>
    </source>
</evidence>
<reference evidence="3" key="1">
    <citation type="journal article" date="2014" name="Front. Microbiol.">
        <title>High frequency of phylogenetically diverse reductive dehalogenase-homologous genes in deep subseafloor sedimentary metagenomes.</title>
        <authorList>
            <person name="Kawai M."/>
            <person name="Futagami T."/>
            <person name="Toyoda A."/>
            <person name="Takaki Y."/>
            <person name="Nishi S."/>
            <person name="Hori S."/>
            <person name="Arai W."/>
            <person name="Tsubouchi T."/>
            <person name="Morono Y."/>
            <person name="Uchiyama I."/>
            <person name="Ito T."/>
            <person name="Fujiyama A."/>
            <person name="Inagaki F."/>
            <person name="Takami H."/>
        </authorList>
    </citation>
    <scope>NUCLEOTIDE SEQUENCE</scope>
    <source>
        <strain evidence="3">Expedition CK06-06</strain>
    </source>
</reference>
<evidence type="ECO:0008006" key="4">
    <source>
        <dbReference type="Google" id="ProtNLM"/>
    </source>
</evidence>
<dbReference type="InterPro" id="IPR003367">
    <property type="entry name" value="Thrombospondin_3-like_rpt"/>
</dbReference>
<dbReference type="Pfam" id="PF02412">
    <property type="entry name" value="TSP_3"/>
    <property type="match status" value="1"/>
</dbReference>
<dbReference type="SUPFAM" id="SSF103647">
    <property type="entry name" value="TSP type-3 repeat"/>
    <property type="match status" value="1"/>
</dbReference>
<accession>X0UTL6</accession>
<name>X0UTL6_9ZZZZ</name>
<feature type="non-terminal residue" evidence="3">
    <location>
        <position position="248"/>
    </location>
</feature>
<keyword evidence="2" id="KW-0106">Calcium</keyword>
<dbReference type="GO" id="GO:0030246">
    <property type="term" value="F:carbohydrate binding"/>
    <property type="evidence" value="ECO:0007669"/>
    <property type="project" value="InterPro"/>
</dbReference>
<dbReference type="SUPFAM" id="SSF49384">
    <property type="entry name" value="Carbohydrate-binding domain"/>
    <property type="match status" value="1"/>
</dbReference>
<dbReference type="EMBL" id="BARS01023224">
    <property type="protein sequence ID" value="GAG09065.1"/>
    <property type="molecule type" value="Genomic_DNA"/>
</dbReference>
<dbReference type="InterPro" id="IPR008965">
    <property type="entry name" value="CBM2/CBM3_carb-bd_dom_sf"/>
</dbReference>
<proteinExistence type="predicted"/>
<protein>
    <recommendedName>
        <fullName evidence="4">Cohesin domain-containing protein</fullName>
    </recommendedName>
</protein>
<evidence type="ECO:0000256" key="1">
    <source>
        <dbReference type="ARBA" id="ARBA00022729"/>
    </source>
</evidence>
<keyword evidence="1" id="KW-0732">Signal</keyword>
<organism evidence="3">
    <name type="scientific">marine sediment metagenome</name>
    <dbReference type="NCBI Taxonomy" id="412755"/>
    <lineage>
        <taxon>unclassified sequences</taxon>
        <taxon>metagenomes</taxon>
        <taxon>ecological metagenomes</taxon>
    </lineage>
</organism>
<dbReference type="InterPro" id="IPR028974">
    <property type="entry name" value="TSP_type-3_rpt"/>
</dbReference>